<dbReference type="InterPro" id="IPR016181">
    <property type="entry name" value="Acyl_CoA_acyltransferase"/>
</dbReference>
<accession>A0AAE5CDW4</accession>
<organism evidence="1 2">
    <name type="scientific">Candidatus Kutchimonas denitrificans</name>
    <dbReference type="NCBI Taxonomy" id="3056748"/>
    <lineage>
        <taxon>Bacteria</taxon>
        <taxon>Pseudomonadati</taxon>
        <taxon>Gemmatimonadota</taxon>
        <taxon>Gemmatimonadia</taxon>
        <taxon>Candidatus Palauibacterales</taxon>
        <taxon>Candidatus Palauibacteraceae</taxon>
        <taxon>Candidatus Kutchimonas</taxon>
    </lineage>
</organism>
<comment type="caution">
    <text evidence="1">The sequence shown here is derived from an EMBL/GenBank/DDBJ whole genome shotgun (WGS) entry which is preliminary data.</text>
</comment>
<evidence type="ECO:0000313" key="2">
    <source>
        <dbReference type="Proteomes" id="UP000702544"/>
    </source>
</evidence>
<proteinExistence type="predicted"/>
<dbReference type="EMBL" id="JAACAK010000137">
    <property type="protein sequence ID" value="NIR76649.1"/>
    <property type="molecule type" value="Genomic_DNA"/>
</dbReference>
<dbReference type="Gene3D" id="3.40.630.30">
    <property type="match status" value="1"/>
</dbReference>
<sequence>MANRAADEARQLAVEHLYLYTPDQQHLYARLGWSVVERCQYRAQDVVIMELRLAA</sequence>
<gene>
    <name evidence="1" type="ORF">GWO12_16330</name>
</gene>
<reference evidence="1 2" key="1">
    <citation type="submission" date="2020-01" db="EMBL/GenBank/DDBJ databases">
        <title>Genomes assembled from Gulf of Kutch pelagic sediment metagenomes.</title>
        <authorList>
            <person name="Chandrashekar M."/>
            <person name="Mahajan M.S."/>
            <person name="Dave K.J."/>
            <person name="Vatsa P."/>
            <person name="Nathani N.M."/>
        </authorList>
    </citation>
    <scope>NUCLEOTIDE SEQUENCE [LARGE SCALE GENOMIC DNA]</scope>
    <source>
        <strain evidence="1">KS3-K002</strain>
    </source>
</reference>
<protein>
    <submittedName>
        <fullName evidence="1">Uncharacterized protein</fullName>
    </submittedName>
</protein>
<name>A0AAE5CDW4_9BACT</name>
<dbReference type="AlphaFoldDB" id="A0AAE5CDW4"/>
<dbReference type="Proteomes" id="UP000702544">
    <property type="component" value="Unassembled WGS sequence"/>
</dbReference>
<dbReference type="SUPFAM" id="SSF55729">
    <property type="entry name" value="Acyl-CoA N-acyltransferases (Nat)"/>
    <property type="match status" value="1"/>
</dbReference>
<evidence type="ECO:0000313" key="1">
    <source>
        <dbReference type="EMBL" id="NIR76649.1"/>
    </source>
</evidence>